<reference evidence="7" key="1">
    <citation type="submission" date="2023-06" db="EMBL/GenBank/DDBJ databases">
        <title>Genome-scale phylogeny and comparative genomics of the fungal order Sordariales.</title>
        <authorList>
            <consortium name="Lawrence Berkeley National Laboratory"/>
            <person name="Hensen N."/>
            <person name="Bonometti L."/>
            <person name="Westerberg I."/>
            <person name="Brannstrom I.O."/>
            <person name="Guillou S."/>
            <person name="Cros-Aarteil S."/>
            <person name="Calhoun S."/>
            <person name="Haridas S."/>
            <person name="Kuo A."/>
            <person name="Mondo S."/>
            <person name="Pangilinan J."/>
            <person name="Riley R."/>
            <person name="Labutti K."/>
            <person name="Andreopoulos B."/>
            <person name="Lipzen A."/>
            <person name="Chen C."/>
            <person name="Yanf M."/>
            <person name="Daum C."/>
            <person name="Ng V."/>
            <person name="Clum A."/>
            <person name="Steindorff A."/>
            <person name="Ohm R."/>
            <person name="Martin F."/>
            <person name="Silar P."/>
            <person name="Natvig D."/>
            <person name="Lalanne C."/>
            <person name="Gautier V."/>
            <person name="Ament-Velasquez S.L."/>
            <person name="Kruys A."/>
            <person name="Hutchinson M.I."/>
            <person name="Powell A.J."/>
            <person name="Barry K."/>
            <person name="Miller A.N."/>
            <person name="Grigoriev I.V."/>
            <person name="Debuchy R."/>
            <person name="Gladieux P."/>
            <person name="Thoren M.H."/>
            <person name="Johannesson H."/>
        </authorList>
    </citation>
    <scope>NUCLEOTIDE SEQUENCE</scope>
    <source>
        <strain evidence="7">8032-3</strain>
    </source>
</reference>
<evidence type="ECO:0000256" key="5">
    <source>
        <dbReference type="PROSITE-ProRule" id="PRU01240"/>
    </source>
</evidence>
<name>A0AAJ0BPG5_9PEZI</name>
<feature type="non-terminal residue" evidence="7">
    <location>
        <position position="218"/>
    </location>
</feature>
<keyword evidence="4" id="KW-0720">Serine protease</keyword>
<dbReference type="SUPFAM" id="SSF52743">
    <property type="entry name" value="Subtilisin-like"/>
    <property type="match status" value="1"/>
</dbReference>
<dbReference type="InterPro" id="IPR022398">
    <property type="entry name" value="Peptidase_S8_His-AS"/>
</dbReference>
<feature type="non-terminal residue" evidence="7">
    <location>
        <position position="1"/>
    </location>
</feature>
<comment type="caution">
    <text evidence="5">Lacks conserved residue(s) required for the propagation of feature annotation.</text>
</comment>
<feature type="domain" description="Peptidase S8/S53" evidence="6">
    <location>
        <begin position="134"/>
        <end position="216"/>
    </location>
</feature>
<organism evidence="7 8">
    <name type="scientific">Phialemonium atrogriseum</name>
    <dbReference type="NCBI Taxonomy" id="1093897"/>
    <lineage>
        <taxon>Eukaryota</taxon>
        <taxon>Fungi</taxon>
        <taxon>Dikarya</taxon>
        <taxon>Ascomycota</taxon>
        <taxon>Pezizomycotina</taxon>
        <taxon>Sordariomycetes</taxon>
        <taxon>Sordariomycetidae</taxon>
        <taxon>Cephalothecales</taxon>
        <taxon>Cephalothecaceae</taxon>
        <taxon>Phialemonium</taxon>
    </lineage>
</organism>
<dbReference type="InterPro" id="IPR023827">
    <property type="entry name" value="Peptidase_S8_Asp-AS"/>
</dbReference>
<dbReference type="InterPro" id="IPR050131">
    <property type="entry name" value="Peptidase_S8_subtilisin-like"/>
</dbReference>
<evidence type="ECO:0000313" key="8">
    <source>
        <dbReference type="Proteomes" id="UP001244011"/>
    </source>
</evidence>
<evidence type="ECO:0000256" key="4">
    <source>
        <dbReference type="ARBA" id="ARBA00022825"/>
    </source>
</evidence>
<dbReference type="PRINTS" id="PR00723">
    <property type="entry name" value="SUBTILISIN"/>
</dbReference>
<dbReference type="GO" id="GO:0006508">
    <property type="term" value="P:proteolysis"/>
    <property type="evidence" value="ECO:0007669"/>
    <property type="project" value="UniProtKB-KW"/>
</dbReference>
<dbReference type="GO" id="GO:0004252">
    <property type="term" value="F:serine-type endopeptidase activity"/>
    <property type="evidence" value="ECO:0007669"/>
    <property type="project" value="InterPro"/>
</dbReference>
<keyword evidence="3" id="KW-0378">Hydrolase</keyword>
<dbReference type="PANTHER" id="PTHR43806">
    <property type="entry name" value="PEPTIDASE S8"/>
    <property type="match status" value="1"/>
</dbReference>
<evidence type="ECO:0000259" key="6">
    <source>
        <dbReference type="Pfam" id="PF00082"/>
    </source>
</evidence>
<evidence type="ECO:0000256" key="1">
    <source>
        <dbReference type="ARBA" id="ARBA00011073"/>
    </source>
</evidence>
<dbReference type="Proteomes" id="UP001244011">
    <property type="component" value="Unassembled WGS sequence"/>
</dbReference>
<proteinExistence type="inferred from homology"/>
<evidence type="ECO:0000313" key="7">
    <source>
        <dbReference type="EMBL" id="KAK1762065.1"/>
    </source>
</evidence>
<dbReference type="GeneID" id="85307361"/>
<dbReference type="Pfam" id="PF00082">
    <property type="entry name" value="Peptidase_S8"/>
    <property type="match status" value="1"/>
</dbReference>
<dbReference type="SUPFAM" id="SSF54897">
    <property type="entry name" value="Protease propeptides/inhibitors"/>
    <property type="match status" value="1"/>
</dbReference>
<evidence type="ECO:0000256" key="3">
    <source>
        <dbReference type="ARBA" id="ARBA00022801"/>
    </source>
</evidence>
<protein>
    <submittedName>
        <fullName evidence="7">Peptidase S8/S53 domain-containing protein</fullName>
    </submittedName>
</protein>
<keyword evidence="2" id="KW-0645">Protease</keyword>
<comment type="caution">
    <text evidence="7">The sequence shown here is derived from an EMBL/GenBank/DDBJ whole genome shotgun (WGS) entry which is preliminary data.</text>
</comment>
<dbReference type="RefSeq" id="XP_060278278.1">
    <property type="nucleotide sequence ID" value="XM_060424174.1"/>
</dbReference>
<dbReference type="InterPro" id="IPR036852">
    <property type="entry name" value="Peptidase_S8/S53_dom_sf"/>
</dbReference>
<dbReference type="PROSITE" id="PS51892">
    <property type="entry name" value="SUBTILASE"/>
    <property type="match status" value="1"/>
</dbReference>
<keyword evidence="8" id="KW-1185">Reference proteome</keyword>
<dbReference type="PROSITE" id="PS00136">
    <property type="entry name" value="SUBTILASE_ASP"/>
    <property type="match status" value="1"/>
</dbReference>
<dbReference type="AlphaFoldDB" id="A0AAJ0BPG5"/>
<evidence type="ECO:0000256" key="2">
    <source>
        <dbReference type="ARBA" id="ARBA00022670"/>
    </source>
</evidence>
<dbReference type="PANTHER" id="PTHR43806:SF11">
    <property type="entry name" value="CEREVISIN-RELATED"/>
    <property type="match status" value="1"/>
</dbReference>
<dbReference type="Gene3D" id="3.40.50.200">
    <property type="entry name" value="Peptidase S8/S53 domain"/>
    <property type="match status" value="1"/>
</dbReference>
<dbReference type="EMBL" id="MU839043">
    <property type="protein sequence ID" value="KAK1762065.1"/>
    <property type="molecule type" value="Genomic_DNA"/>
</dbReference>
<dbReference type="InterPro" id="IPR015500">
    <property type="entry name" value="Peptidase_S8_subtilisin-rel"/>
</dbReference>
<comment type="similarity">
    <text evidence="1 5">Belongs to the peptidase S8 family.</text>
</comment>
<accession>A0AAJ0BPG5</accession>
<dbReference type="PROSITE" id="PS00137">
    <property type="entry name" value="SUBTILASE_HIS"/>
    <property type="match status" value="1"/>
</dbReference>
<sequence>LGLPVSNPNAKDVIPDRYIVVYNSSFGDDKINTHQSNIMTKIAKRNIGKRSLDGRSLSTKVNTFQMGKWRAMALEADSRMLGEIFAADEVSYIEQDARISINAIASQSDAPSGLVRLSHARTGSSTYLFDTSAGEGITAFIVDTGILVTHSEFQGRATFAANFVNNVDTDENGHGSHVAGTIGGRTFGVAKRVNLVAVKVLDADGSGTNSGVIAGMNF</sequence>
<gene>
    <name evidence="7" type="ORF">QBC33DRAFT_438417</name>
</gene>
<dbReference type="InterPro" id="IPR000209">
    <property type="entry name" value="Peptidase_S8/S53_dom"/>
</dbReference>